<dbReference type="InterPro" id="IPR010982">
    <property type="entry name" value="Lambda_DNA-bd_dom_sf"/>
</dbReference>
<dbReference type="PROSITE" id="PS50932">
    <property type="entry name" value="HTH_LACI_2"/>
    <property type="match status" value="1"/>
</dbReference>
<dbReference type="PROSITE" id="PS00356">
    <property type="entry name" value="HTH_LACI_1"/>
    <property type="match status" value="1"/>
</dbReference>
<evidence type="ECO:0000313" key="6">
    <source>
        <dbReference type="EMBL" id="VDR41387.1"/>
    </source>
</evidence>
<dbReference type="Pfam" id="PF13377">
    <property type="entry name" value="Peripla_BP_3"/>
    <property type="match status" value="1"/>
</dbReference>
<evidence type="ECO:0000256" key="4">
    <source>
        <dbReference type="ARBA" id="ARBA00023163"/>
    </source>
</evidence>
<dbReference type="RefSeq" id="WP_126198490.1">
    <property type="nucleotide sequence ID" value="NZ_CP085954.1"/>
</dbReference>
<gene>
    <name evidence="6" type="primary">ascG</name>
    <name evidence="6" type="ORF">NCTC10741_04558</name>
</gene>
<dbReference type="InterPro" id="IPR028082">
    <property type="entry name" value="Peripla_BP_I"/>
</dbReference>
<dbReference type="OrthoDB" id="9816215at2"/>
<proteinExistence type="predicted"/>
<dbReference type="Proteomes" id="UP000271626">
    <property type="component" value="Chromosome"/>
</dbReference>
<dbReference type="CDD" id="cd01392">
    <property type="entry name" value="HTH_LacI"/>
    <property type="match status" value="1"/>
</dbReference>
<feature type="domain" description="HTH lacI-type" evidence="5">
    <location>
        <begin position="6"/>
        <end position="62"/>
    </location>
</feature>
<dbReference type="SMART" id="SM00354">
    <property type="entry name" value="HTH_LACI"/>
    <property type="match status" value="1"/>
</dbReference>
<dbReference type="InterPro" id="IPR000843">
    <property type="entry name" value="HTH_LacI"/>
</dbReference>
<dbReference type="EMBL" id="LR131273">
    <property type="protein sequence ID" value="VDR41387.1"/>
    <property type="molecule type" value="Genomic_DNA"/>
</dbReference>
<dbReference type="Pfam" id="PF00356">
    <property type="entry name" value="LacI"/>
    <property type="match status" value="1"/>
</dbReference>
<keyword evidence="1" id="KW-0678">Repressor</keyword>
<dbReference type="PANTHER" id="PTHR30146:SF148">
    <property type="entry name" value="HTH-TYPE TRANSCRIPTIONAL REPRESSOR PURR-RELATED"/>
    <property type="match status" value="1"/>
</dbReference>
<dbReference type="Gene3D" id="1.10.260.40">
    <property type="entry name" value="lambda repressor-like DNA-binding domains"/>
    <property type="match status" value="1"/>
</dbReference>
<protein>
    <submittedName>
        <fullName evidence="6">Cryptic asc operon repressor</fullName>
    </submittedName>
</protein>
<dbReference type="Gene3D" id="3.40.50.2300">
    <property type="match status" value="2"/>
</dbReference>
<evidence type="ECO:0000256" key="2">
    <source>
        <dbReference type="ARBA" id="ARBA00023015"/>
    </source>
</evidence>
<evidence type="ECO:0000256" key="1">
    <source>
        <dbReference type="ARBA" id="ARBA00022491"/>
    </source>
</evidence>
<evidence type="ECO:0000259" key="5">
    <source>
        <dbReference type="PROSITE" id="PS50932"/>
    </source>
</evidence>
<dbReference type="AlphaFoldDB" id="A0A3P8KVU1"/>
<dbReference type="InterPro" id="IPR046335">
    <property type="entry name" value="LacI/GalR-like_sensor"/>
</dbReference>
<evidence type="ECO:0000313" key="7">
    <source>
        <dbReference type="Proteomes" id="UP000271626"/>
    </source>
</evidence>
<dbReference type="GO" id="GO:0003700">
    <property type="term" value="F:DNA-binding transcription factor activity"/>
    <property type="evidence" value="ECO:0007669"/>
    <property type="project" value="TreeGrafter"/>
</dbReference>
<dbReference type="CDD" id="cd06288">
    <property type="entry name" value="PBP1_sucrose_transcription_regulator"/>
    <property type="match status" value="1"/>
</dbReference>
<name>A0A3P8KVU1_TSUPA</name>
<organism evidence="6 7">
    <name type="scientific">Tsukamurella paurometabola</name>
    <name type="common">Corynebacterium paurometabolum</name>
    <dbReference type="NCBI Taxonomy" id="2061"/>
    <lineage>
        <taxon>Bacteria</taxon>
        <taxon>Bacillati</taxon>
        <taxon>Actinomycetota</taxon>
        <taxon>Actinomycetes</taxon>
        <taxon>Mycobacteriales</taxon>
        <taxon>Tsukamurellaceae</taxon>
        <taxon>Tsukamurella</taxon>
    </lineage>
</organism>
<keyword evidence="2" id="KW-0805">Transcription regulation</keyword>
<keyword evidence="3" id="KW-0238">DNA-binding</keyword>
<reference evidence="6 7" key="1">
    <citation type="submission" date="2018-12" db="EMBL/GenBank/DDBJ databases">
        <authorList>
            <consortium name="Pathogen Informatics"/>
        </authorList>
    </citation>
    <scope>NUCLEOTIDE SEQUENCE [LARGE SCALE GENOMIC DNA]</scope>
    <source>
        <strain evidence="6 7">NCTC10741</strain>
    </source>
</reference>
<evidence type="ECO:0000256" key="3">
    <source>
        <dbReference type="ARBA" id="ARBA00023125"/>
    </source>
</evidence>
<dbReference type="PANTHER" id="PTHR30146">
    <property type="entry name" value="LACI-RELATED TRANSCRIPTIONAL REPRESSOR"/>
    <property type="match status" value="1"/>
</dbReference>
<dbReference type="SUPFAM" id="SSF47413">
    <property type="entry name" value="lambda repressor-like DNA-binding domains"/>
    <property type="match status" value="1"/>
</dbReference>
<accession>A0A3P8KVU1</accession>
<sequence>MKQHRVTLADVAREAGVSVTTVSFVLSGREGMRITESTADRVRAASERLGYRPDLAARSLRARSTMTLGLVSDTIGSEPYAGYMVRGAIEEARATSRMVILAETEDYTSDGADLVEAMLDRRVDGLMYGAMYTRDVVPPAGLATVPHVFLNCLPGELTGPAVVPAERAAGRTAAGAILAAGHRDGIHHIGGRQLSALHPEGIHAGHQRLHGIEEELAAAGVGLASVVECEWVPEAGYRAVSELLRSTRPSALICANDRTAFGAYQALAEAGLSVPQDVSVIAFDDSQLAGWMRPGLTSVALPHREMGARAVDLLVSGDLAPVVHEVPMELFARGSIASA</sequence>
<dbReference type="SUPFAM" id="SSF53822">
    <property type="entry name" value="Periplasmic binding protein-like I"/>
    <property type="match status" value="1"/>
</dbReference>
<dbReference type="GO" id="GO:0000976">
    <property type="term" value="F:transcription cis-regulatory region binding"/>
    <property type="evidence" value="ECO:0007669"/>
    <property type="project" value="TreeGrafter"/>
</dbReference>
<keyword evidence="4" id="KW-0804">Transcription</keyword>